<evidence type="ECO:0000313" key="2">
    <source>
        <dbReference type="Proteomes" id="UP000237271"/>
    </source>
</evidence>
<reference evidence="1 2" key="1">
    <citation type="journal article" date="2017" name="Genome Biol. Evol.">
        <title>Phytophthora megakarya and P. palmivora, closely related causal agents of cacao black pod rot, underwent increases in genome sizes and gene numbers by different mechanisms.</title>
        <authorList>
            <person name="Ali S.S."/>
            <person name="Shao J."/>
            <person name="Lary D.J."/>
            <person name="Kronmiller B."/>
            <person name="Shen D."/>
            <person name="Strem M.D."/>
            <person name="Amoako-Attah I."/>
            <person name="Akrofi A.Y."/>
            <person name="Begoude B.A."/>
            <person name="Ten Hoopen G.M."/>
            <person name="Coulibaly K."/>
            <person name="Kebe B.I."/>
            <person name="Melnick R.L."/>
            <person name="Guiltinan M.J."/>
            <person name="Tyler B.M."/>
            <person name="Meinhardt L.W."/>
            <person name="Bailey B.A."/>
        </authorList>
    </citation>
    <scope>NUCLEOTIDE SEQUENCE [LARGE SCALE GENOMIC DNA]</scope>
    <source>
        <strain evidence="2">sbr112.9</strain>
    </source>
</reference>
<dbReference type="Proteomes" id="UP000237271">
    <property type="component" value="Unassembled WGS sequence"/>
</dbReference>
<protein>
    <submittedName>
        <fullName evidence="1">Uncharacterized protein</fullName>
    </submittedName>
</protein>
<comment type="caution">
    <text evidence="1">The sequence shown here is derived from an EMBL/GenBank/DDBJ whole genome shotgun (WGS) entry which is preliminary data.</text>
</comment>
<evidence type="ECO:0000313" key="1">
    <source>
        <dbReference type="EMBL" id="POM66220.1"/>
    </source>
</evidence>
<keyword evidence="2" id="KW-1185">Reference proteome</keyword>
<dbReference type="AlphaFoldDB" id="A0A2P4XKY1"/>
<dbReference type="EMBL" id="NCKW01009694">
    <property type="protein sequence ID" value="POM66220.1"/>
    <property type="molecule type" value="Genomic_DNA"/>
</dbReference>
<gene>
    <name evidence="1" type="ORF">PHPALM_17953</name>
</gene>
<sequence length="154" mass="17574">MPSAKPKQNSISSHKDFGNLCHDTRKTYKMWITSSQKLSTSSSHRSPSVASARIGLNDITEWLVPLAAADAPSDKEEWHAEEYLHGTTSGRFSIRKRTNRTAYNLTNSKPTWEPRENLNQTVIAKFNKERRCLVRKTYIKYEDVEGNTLTKTEG</sequence>
<accession>A0A2P4XKY1</accession>
<organism evidence="1 2">
    <name type="scientific">Phytophthora palmivora</name>
    <dbReference type="NCBI Taxonomy" id="4796"/>
    <lineage>
        <taxon>Eukaryota</taxon>
        <taxon>Sar</taxon>
        <taxon>Stramenopiles</taxon>
        <taxon>Oomycota</taxon>
        <taxon>Peronosporomycetes</taxon>
        <taxon>Peronosporales</taxon>
        <taxon>Peronosporaceae</taxon>
        <taxon>Phytophthora</taxon>
    </lineage>
</organism>
<dbReference type="OrthoDB" id="102625at2759"/>
<proteinExistence type="predicted"/>
<name>A0A2P4XKY1_9STRA</name>